<dbReference type="PROSITE" id="PS00141">
    <property type="entry name" value="ASP_PROTEASE"/>
    <property type="match status" value="1"/>
</dbReference>
<dbReference type="RefSeq" id="WP_008599921.1">
    <property type="nucleotide sequence ID" value="NZ_AMRV01000001.1"/>
</dbReference>
<keyword evidence="1" id="KW-1133">Transmembrane helix</keyword>
<evidence type="ECO:0000313" key="2">
    <source>
        <dbReference type="EMBL" id="EMD84542.1"/>
    </source>
</evidence>
<dbReference type="AlphaFoldDB" id="M2U996"/>
<dbReference type="GO" id="GO:0006508">
    <property type="term" value="P:proteolysis"/>
    <property type="evidence" value="ECO:0007669"/>
    <property type="project" value="InterPro"/>
</dbReference>
<feature type="transmembrane region" description="Helical" evidence="1">
    <location>
        <begin position="12"/>
        <end position="30"/>
    </location>
</feature>
<name>M2U996_9SPHN</name>
<dbReference type="InterPro" id="IPR021109">
    <property type="entry name" value="Peptidase_aspartic_dom_sf"/>
</dbReference>
<dbReference type="Gene3D" id="2.40.70.10">
    <property type="entry name" value="Acid Proteases"/>
    <property type="match status" value="1"/>
</dbReference>
<dbReference type="InterPro" id="IPR034122">
    <property type="entry name" value="Retropepsin-like_bacterial"/>
</dbReference>
<keyword evidence="1" id="KW-0812">Transmembrane</keyword>
<feature type="transmembrane region" description="Helical" evidence="1">
    <location>
        <begin position="42"/>
        <end position="60"/>
    </location>
</feature>
<dbReference type="OrthoDB" id="7595324at2"/>
<sequence length="196" mass="20763">MSGLGGYDSAQMFYLLGFLVIIVLAFIPRMKSIGFGKTAKMALSWVIIFGALILLVGEWPRIRAALDPASPVVEGETLRLRPRADGHYYVRGTVNGAPTEFLIDTGASDIVLTLATAEAAGFPESALTFDGAAATANGMVRIAGVTLDTLSVGPIKVRNQRVAVNEGALDANLLGMAFLNELSGWRVENGELILVP</sequence>
<evidence type="ECO:0008006" key="4">
    <source>
        <dbReference type="Google" id="ProtNLM"/>
    </source>
</evidence>
<gene>
    <name evidence="2" type="ORF">C725_0472</name>
</gene>
<organism evidence="2 3">
    <name type="scientific">Pacificimonas flava</name>
    <dbReference type="NCBI Taxonomy" id="1234595"/>
    <lineage>
        <taxon>Bacteria</taxon>
        <taxon>Pseudomonadati</taxon>
        <taxon>Pseudomonadota</taxon>
        <taxon>Alphaproteobacteria</taxon>
        <taxon>Sphingomonadales</taxon>
        <taxon>Sphingosinicellaceae</taxon>
        <taxon>Pacificimonas</taxon>
    </lineage>
</organism>
<protein>
    <recommendedName>
        <fullName evidence="4">TIGR02281 family clan AA aspartic protease</fullName>
    </recommendedName>
</protein>
<keyword evidence="1" id="KW-0472">Membrane</keyword>
<dbReference type="InterPro" id="IPR001969">
    <property type="entry name" value="Aspartic_peptidase_AS"/>
</dbReference>
<dbReference type="EMBL" id="AMRV01000001">
    <property type="protein sequence ID" value="EMD84542.1"/>
    <property type="molecule type" value="Genomic_DNA"/>
</dbReference>
<dbReference type="NCBIfam" id="TIGR02281">
    <property type="entry name" value="clan_AA_DTGA"/>
    <property type="match status" value="1"/>
</dbReference>
<dbReference type="InterPro" id="IPR011969">
    <property type="entry name" value="Clan_AA_Asp_peptidase_C"/>
</dbReference>
<evidence type="ECO:0000313" key="3">
    <source>
        <dbReference type="Proteomes" id="UP000011717"/>
    </source>
</evidence>
<dbReference type="SUPFAM" id="SSF50630">
    <property type="entry name" value="Acid proteases"/>
    <property type="match status" value="1"/>
</dbReference>
<accession>M2U996</accession>
<reference evidence="2 3" key="1">
    <citation type="journal article" date="2013" name="Genome Announc.">
        <title>Draft Genome Sequence of Strain JLT2015T, Belonging to the Family Sphingomonadaceae of the Alphaproteobacteria.</title>
        <authorList>
            <person name="Tang K."/>
            <person name="Liu K."/>
            <person name="Li S."/>
            <person name="Jiao N."/>
        </authorList>
    </citation>
    <scope>NUCLEOTIDE SEQUENCE [LARGE SCALE GENOMIC DNA]</scope>
    <source>
        <strain evidence="2 3">JLT2015</strain>
    </source>
</reference>
<dbReference type="CDD" id="cd05483">
    <property type="entry name" value="retropepsin_like_bacteria"/>
    <property type="match status" value="1"/>
</dbReference>
<dbReference type="Pfam" id="PF13975">
    <property type="entry name" value="gag-asp_proteas"/>
    <property type="match status" value="1"/>
</dbReference>
<keyword evidence="3" id="KW-1185">Reference proteome</keyword>
<evidence type="ECO:0000256" key="1">
    <source>
        <dbReference type="SAM" id="Phobius"/>
    </source>
</evidence>
<proteinExistence type="predicted"/>
<dbReference type="GO" id="GO:0004190">
    <property type="term" value="F:aspartic-type endopeptidase activity"/>
    <property type="evidence" value="ECO:0007669"/>
    <property type="project" value="InterPro"/>
</dbReference>
<dbReference type="Proteomes" id="UP000011717">
    <property type="component" value="Unassembled WGS sequence"/>
</dbReference>
<comment type="caution">
    <text evidence="2">The sequence shown here is derived from an EMBL/GenBank/DDBJ whole genome shotgun (WGS) entry which is preliminary data.</text>
</comment>